<comment type="caution">
    <text evidence="1">The sequence shown here is derived from an EMBL/GenBank/DDBJ whole genome shotgun (WGS) entry which is preliminary data.</text>
</comment>
<accession>A0A150WBS8</accession>
<evidence type="ECO:0000313" key="2">
    <source>
        <dbReference type="Proteomes" id="UP000075391"/>
    </source>
</evidence>
<dbReference type="EMBL" id="LUKF01000020">
    <property type="protein sequence ID" value="KYG60475.1"/>
    <property type="molecule type" value="Genomic_DNA"/>
</dbReference>
<protein>
    <submittedName>
        <fullName evidence="1">Uncharacterized protein</fullName>
    </submittedName>
</protein>
<gene>
    <name evidence="1" type="ORF">AZI85_13510</name>
</gene>
<dbReference type="Proteomes" id="UP000075391">
    <property type="component" value="Unassembled WGS sequence"/>
</dbReference>
<dbReference type="AlphaFoldDB" id="A0A150WBS8"/>
<reference evidence="1 2" key="1">
    <citation type="submission" date="2016-03" db="EMBL/GenBank/DDBJ databases">
        <authorList>
            <person name="Ploux O."/>
        </authorList>
    </citation>
    <scope>NUCLEOTIDE SEQUENCE [LARGE SCALE GENOMIC DNA]</scope>
    <source>
        <strain evidence="1 2">BER2</strain>
    </source>
</reference>
<name>A0A150WBS8_BDEBC</name>
<evidence type="ECO:0000313" key="1">
    <source>
        <dbReference type="EMBL" id="KYG60475.1"/>
    </source>
</evidence>
<organism evidence="1 2">
    <name type="scientific">Bdellovibrio bacteriovorus</name>
    <dbReference type="NCBI Taxonomy" id="959"/>
    <lineage>
        <taxon>Bacteria</taxon>
        <taxon>Pseudomonadati</taxon>
        <taxon>Bdellovibrionota</taxon>
        <taxon>Bdellovibrionia</taxon>
        <taxon>Bdellovibrionales</taxon>
        <taxon>Pseudobdellovibrionaceae</taxon>
        <taxon>Bdellovibrio</taxon>
    </lineage>
</organism>
<proteinExistence type="predicted"/>
<dbReference type="RefSeq" id="WP_063245233.1">
    <property type="nucleotide sequence ID" value="NZ_CP168967.1"/>
</dbReference>
<sequence length="172" mass="19808">MDRIPFQTVQNSIDDICGITEESDLEKASQHLFDVQPDLAGFFMEFIEDMSEGAQDLGFMMALILNRSFEDQYKDLRAMTEDEVISRFEKNEAEFEKYLALNDDMIADLQTKSAAEGQPEILNYIIEELFMSPELEPSLAANEQVHLFIICKFFVDCLHELANEKAPELVRH</sequence>
<dbReference type="OrthoDB" id="5292541at2"/>